<dbReference type="PANTHER" id="PTHR47506:SF1">
    <property type="entry name" value="HTH-TYPE TRANSCRIPTIONAL REGULATOR YJDC"/>
    <property type="match status" value="1"/>
</dbReference>
<dbReference type="Gene3D" id="1.10.357.10">
    <property type="entry name" value="Tetracycline Repressor, domain 2"/>
    <property type="match status" value="1"/>
</dbReference>
<dbReference type="SUPFAM" id="SSF46689">
    <property type="entry name" value="Homeodomain-like"/>
    <property type="match status" value="1"/>
</dbReference>
<evidence type="ECO:0000256" key="1">
    <source>
        <dbReference type="ARBA" id="ARBA00023015"/>
    </source>
</evidence>
<dbReference type="AlphaFoldDB" id="A0A0P0RMX7"/>
<sequence length="192" mass="21620">MIARMNTPDTKSRILAVARRMVQAHGYNALSIREVANEVGIKGPAVHHHYPTKGDLGAALARQYSDDAVAFLDGLFEQHRSERATFDHYIKVFRAALENDNRMCLSGIMAAEHHDLPEEVKVEVQRFMDINVEWLTRLLSLDAGRKDKKANKARAMAIFAAIEGAQLIARGRSDIRVFDETLRAYRTHGLIP</sequence>
<reference evidence="6 7" key="1">
    <citation type="journal article" date="2014" name="Genome Announc.">
        <title>Draft Genome Sequence of the Haloacid-Degrading Burkholderia caribensis Strain MBA4.</title>
        <authorList>
            <person name="Pan Y."/>
            <person name="Kong K.F."/>
            <person name="Tsang J.S."/>
        </authorList>
    </citation>
    <scope>NUCLEOTIDE SEQUENCE [LARGE SCALE GENOMIC DNA]</scope>
    <source>
        <strain evidence="6 7">MBA4</strain>
        <plasmid evidence="7">Plasmid</plasmid>
    </source>
</reference>
<evidence type="ECO:0000259" key="5">
    <source>
        <dbReference type="PROSITE" id="PS50977"/>
    </source>
</evidence>
<dbReference type="SUPFAM" id="SSF48498">
    <property type="entry name" value="Tetracyclin repressor-like, C-terminal domain"/>
    <property type="match status" value="1"/>
</dbReference>
<organism evidence="6 7">
    <name type="scientific">Paraburkholderia caribensis MBA4</name>
    <dbReference type="NCBI Taxonomy" id="1323664"/>
    <lineage>
        <taxon>Bacteria</taxon>
        <taxon>Pseudomonadati</taxon>
        <taxon>Pseudomonadota</taxon>
        <taxon>Betaproteobacteria</taxon>
        <taxon>Burkholderiales</taxon>
        <taxon>Burkholderiaceae</taxon>
        <taxon>Paraburkholderia</taxon>
    </lineage>
</organism>
<dbReference type="GO" id="GO:0003677">
    <property type="term" value="F:DNA binding"/>
    <property type="evidence" value="ECO:0007669"/>
    <property type="project" value="UniProtKB-UniRule"/>
</dbReference>
<proteinExistence type="predicted"/>
<gene>
    <name evidence="6" type="ORF">K788_0001596</name>
</gene>
<evidence type="ECO:0000313" key="7">
    <source>
        <dbReference type="Proteomes" id="UP000019146"/>
    </source>
</evidence>
<dbReference type="InterPro" id="IPR001647">
    <property type="entry name" value="HTH_TetR"/>
</dbReference>
<evidence type="ECO:0000256" key="2">
    <source>
        <dbReference type="ARBA" id="ARBA00023125"/>
    </source>
</evidence>
<geneLocation type="plasmid" evidence="7"/>
<feature type="DNA-binding region" description="H-T-H motif" evidence="4">
    <location>
        <begin position="31"/>
        <end position="50"/>
    </location>
</feature>
<feature type="domain" description="HTH tetR-type" evidence="5">
    <location>
        <begin position="8"/>
        <end position="68"/>
    </location>
</feature>
<evidence type="ECO:0000256" key="3">
    <source>
        <dbReference type="ARBA" id="ARBA00023163"/>
    </source>
</evidence>
<evidence type="ECO:0000256" key="4">
    <source>
        <dbReference type="PROSITE-ProRule" id="PRU00335"/>
    </source>
</evidence>
<keyword evidence="6" id="KW-0614">Plasmid</keyword>
<evidence type="ECO:0000313" key="6">
    <source>
        <dbReference type="EMBL" id="ALL70047.1"/>
    </source>
</evidence>
<dbReference type="Proteomes" id="UP000019146">
    <property type="component" value="Plasmid unnamed"/>
</dbReference>
<dbReference type="GeneID" id="69973554"/>
<keyword evidence="1" id="KW-0805">Transcription regulation</keyword>
<keyword evidence="2 4" id="KW-0238">DNA-binding</keyword>
<accession>A0A0P0RMX7</accession>
<dbReference type="EMBL" id="CP012748">
    <property type="protein sequence ID" value="ALL70047.1"/>
    <property type="molecule type" value="Genomic_DNA"/>
</dbReference>
<keyword evidence="3" id="KW-0804">Transcription</keyword>
<dbReference type="Pfam" id="PF00440">
    <property type="entry name" value="TetR_N"/>
    <property type="match status" value="1"/>
</dbReference>
<dbReference type="InterPro" id="IPR009057">
    <property type="entry name" value="Homeodomain-like_sf"/>
</dbReference>
<dbReference type="RefSeq" id="WP_035994957.1">
    <property type="nucleotide sequence ID" value="NZ_CP012748.1"/>
</dbReference>
<protein>
    <submittedName>
        <fullName evidence="6">Transcriptional regulator, TetR family</fullName>
    </submittedName>
</protein>
<dbReference type="InterPro" id="IPR036271">
    <property type="entry name" value="Tet_transcr_reg_TetR-rel_C_sf"/>
</dbReference>
<dbReference type="PANTHER" id="PTHR47506">
    <property type="entry name" value="TRANSCRIPTIONAL REGULATORY PROTEIN"/>
    <property type="match status" value="1"/>
</dbReference>
<dbReference type="KEGG" id="bcai:K788_0001596"/>
<name>A0A0P0RMX7_9BURK</name>
<dbReference type="PROSITE" id="PS50977">
    <property type="entry name" value="HTH_TETR_2"/>
    <property type="match status" value="1"/>
</dbReference>